<dbReference type="EMBL" id="CAMGYJ010000002">
    <property type="protein sequence ID" value="CAI0376127.1"/>
    <property type="molecule type" value="Genomic_DNA"/>
</dbReference>
<evidence type="ECO:0000313" key="1">
    <source>
        <dbReference type="EMBL" id="CAI0376127.1"/>
    </source>
</evidence>
<gene>
    <name evidence="1" type="ORF">LITE_LOCUS871</name>
</gene>
<sequence>MVFFENKQMQVDTLAAQWRHQVSESDSTLLQNSIPPSLHALPTSSMSASSEGYDYVVSFDGATREGKLGTAAFVVKDSGGSILEAQILGFGYVLWGCKTNY</sequence>
<evidence type="ECO:0000313" key="2">
    <source>
        <dbReference type="Proteomes" id="UP001154282"/>
    </source>
</evidence>
<dbReference type="Proteomes" id="UP001154282">
    <property type="component" value="Unassembled WGS sequence"/>
</dbReference>
<proteinExistence type="predicted"/>
<name>A0AAV0GT22_9ROSI</name>
<accession>A0AAV0GT22</accession>
<comment type="caution">
    <text evidence="1">The sequence shown here is derived from an EMBL/GenBank/DDBJ whole genome shotgun (WGS) entry which is preliminary data.</text>
</comment>
<organism evidence="1 2">
    <name type="scientific">Linum tenue</name>
    <dbReference type="NCBI Taxonomy" id="586396"/>
    <lineage>
        <taxon>Eukaryota</taxon>
        <taxon>Viridiplantae</taxon>
        <taxon>Streptophyta</taxon>
        <taxon>Embryophyta</taxon>
        <taxon>Tracheophyta</taxon>
        <taxon>Spermatophyta</taxon>
        <taxon>Magnoliopsida</taxon>
        <taxon>eudicotyledons</taxon>
        <taxon>Gunneridae</taxon>
        <taxon>Pentapetalae</taxon>
        <taxon>rosids</taxon>
        <taxon>fabids</taxon>
        <taxon>Malpighiales</taxon>
        <taxon>Linaceae</taxon>
        <taxon>Linum</taxon>
    </lineage>
</organism>
<dbReference type="AlphaFoldDB" id="A0AAV0GT22"/>
<reference evidence="1" key="1">
    <citation type="submission" date="2022-08" db="EMBL/GenBank/DDBJ databases">
        <authorList>
            <person name="Gutierrez-Valencia J."/>
        </authorList>
    </citation>
    <scope>NUCLEOTIDE SEQUENCE</scope>
</reference>
<protein>
    <recommendedName>
        <fullName evidence="3">RNase H type-1 domain-containing protein</fullName>
    </recommendedName>
</protein>
<keyword evidence="2" id="KW-1185">Reference proteome</keyword>
<evidence type="ECO:0008006" key="3">
    <source>
        <dbReference type="Google" id="ProtNLM"/>
    </source>
</evidence>